<protein>
    <recommendedName>
        <fullName evidence="4">Pilus assembly protein PilX</fullName>
    </recommendedName>
</protein>
<keyword evidence="1" id="KW-1133">Transmembrane helix</keyword>
<dbReference type="Proteomes" id="UP000503505">
    <property type="component" value="Chromosome"/>
</dbReference>
<evidence type="ECO:0008006" key="4">
    <source>
        <dbReference type="Google" id="ProtNLM"/>
    </source>
</evidence>
<organism evidence="2 3">
    <name type="scientific">Acinetobacter schindleri</name>
    <dbReference type="NCBI Taxonomy" id="108981"/>
    <lineage>
        <taxon>Bacteria</taxon>
        <taxon>Pseudomonadati</taxon>
        <taxon>Pseudomonadota</taxon>
        <taxon>Gammaproteobacteria</taxon>
        <taxon>Moraxellales</taxon>
        <taxon>Moraxellaceae</taxon>
        <taxon>Acinetobacter</taxon>
    </lineage>
</organism>
<keyword evidence="1" id="KW-0812">Transmembrane</keyword>
<dbReference type="RefSeq" id="WP_163170812.1">
    <property type="nucleotide sequence ID" value="NZ_CP044463.1"/>
</dbReference>
<sequence length="250" mass="27328">MITQSQRGSAIIVVLIAAVLLTIIGAMAIRSGIFGLRLATNSQAMHIMDQNNDASLFKIQDSDAIKKYLIGTGLFGFPKMVENRDKELVICYRGSSSRFYQVSRASLVYDNSGTLNIEHIGGSARMGFCQVDDNKTDFVSGRGAAMTQIAVRIGGLSEEDDEAFSHYQEGTDNETGKLDENLRLVVTTTTVMPVLSTADNDTINACMIGISYTDKTSSLETVSECLSKFNIPYKTQVAEYSLGQFIKKKI</sequence>
<dbReference type="EMBL" id="CP044463">
    <property type="protein sequence ID" value="QIC66193.1"/>
    <property type="molecule type" value="Genomic_DNA"/>
</dbReference>
<evidence type="ECO:0000313" key="2">
    <source>
        <dbReference type="EMBL" id="QIC66193.1"/>
    </source>
</evidence>
<keyword evidence="1" id="KW-0472">Membrane</keyword>
<accession>A0AAE7BWE0</accession>
<evidence type="ECO:0000256" key="1">
    <source>
        <dbReference type="SAM" id="Phobius"/>
    </source>
</evidence>
<evidence type="ECO:0000313" key="3">
    <source>
        <dbReference type="Proteomes" id="UP000503505"/>
    </source>
</evidence>
<name>A0AAE7BWE0_9GAMM</name>
<feature type="transmembrane region" description="Helical" evidence="1">
    <location>
        <begin position="12"/>
        <end position="36"/>
    </location>
</feature>
<gene>
    <name evidence="2" type="ORF">FSC10_01870</name>
</gene>
<dbReference type="AlphaFoldDB" id="A0AAE7BWE0"/>
<proteinExistence type="predicted"/>
<reference evidence="2 3" key="1">
    <citation type="submission" date="2019-09" db="EMBL/GenBank/DDBJ databases">
        <title>Non-baumannii Acinetobacter spp. carrying blaNDM-1 isolated in China.</title>
        <authorList>
            <person name="Cui C."/>
            <person name="Chen C."/>
            <person name="Sun J."/>
            <person name="Liu Y."/>
        </authorList>
    </citation>
    <scope>NUCLEOTIDE SEQUENCE [LARGE SCALE GENOMIC DNA]</scope>
    <source>
        <strain evidence="2 3">HZE23-1</strain>
    </source>
</reference>